<accession>A0ABR5PPY3</accession>
<sequence length="108" mass="12297">MSDFQGLKDFQKRLEDISKNAQELNGEHTVSATELFPTQFMKTHTAVNSLEEFLKPLGISGKSDADINKVSQQDLDSLVKAKSDFSSWEEMKSAAVHKYLEKQLFRTR</sequence>
<organism evidence="1 2">
    <name type="scientific">Lactobacillus intestinalis DSM 6629</name>
    <dbReference type="NCBI Taxonomy" id="1423761"/>
    <lineage>
        <taxon>Bacteria</taxon>
        <taxon>Bacillati</taxon>
        <taxon>Bacillota</taxon>
        <taxon>Bacilli</taxon>
        <taxon>Lactobacillales</taxon>
        <taxon>Lactobacillaceae</taxon>
        <taxon>Lactobacillus</taxon>
    </lineage>
</organism>
<protein>
    <submittedName>
        <fullName evidence="1">Uncharacterized protein</fullName>
    </submittedName>
</protein>
<dbReference type="GeneID" id="75117699"/>
<evidence type="ECO:0000313" key="2">
    <source>
        <dbReference type="Proteomes" id="UP000051735"/>
    </source>
</evidence>
<dbReference type="Proteomes" id="UP000051735">
    <property type="component" value="Unassembled WGS sequence"/>
</dbReference>
<dbReference type="EMBL" id="AZGN01000044">
    <property type="protein sequence ID" value="KRM32760.1"/>
    <property type="molecule type" value="Genomic_DNA"/>
</dbReference>
<comment type="caution">
    <text evidence="1">The sequence shown here is derived from an EMBL/GenBank/DDBJ whole genome shotgun (WGS) entry which is preliminary data.</text>
</comment>
<keyword evidence="2" id="KW-1185">Reference proteome</keyword>
<proteinExistence type="predicted"/>
<name>A0ABR5PPY3_9LACO</name>
<reference evidence="1 2" key="1">
    <citation type="journal article" date="2015" name="Genome Announc.">
        <title>Expanding the biotechnology potential of lactobacilli through comparative genomics of 213 strains and associated genera.</title>
        <authorList>
            <person name="Sun Z."/>
            <person name="Harris H.M."/>
            <person name="McCann A."/>
            <person name="Guo C."/>
            <person name="Argimon S."/>
            <person name="Zhang W."/>
            <person name="Yang X."/>
            <person name="Jeffery I.B."/>
            <person name="Cooney J.C."/>
            <person name="Kagawa T.F."/>
            <person name="Liu W."/>
            <person name="Song Y."/>
            <person name="Salvetti E."/>
            <person name="Wrobel A."/>
            <person name="Rasinkangas P."/>
            <person name="Parkhill J."/>
            <person name="Rea M.C."/>
            <person name="O'Sullivan O."/>
            <person name="Ritari J."/>
            <person name="Douillard F.P."/>
            <person name="Paul Ross R."/>
            <person name="Yang R."/>
            <person name="Briner A.E."/>
            <person name="Felis G.E."/>
            <person name="de Vos W.M."/>
            <person name="Barrangou R."/>
            <person name="Klaenhammer T.R."/>
            <person name="Caufield P.W."/>
            <person name="Cui Y."/>
            <person name="Zhang H."/>
            <person name="O'Toole P.W."/>
        </authorList>
    </citation>
    <scope>NUCLEOTIDE SEQUENCE [LARGE SCALE GENOMIC DNA]</scope>
    <source>
        <strain evidence="1 2">DSM 6629</strain>
    </source>
</reference>
<dbReference type="RefSeq" id="WP_057810445.1">
    <property type="nucleotide sequence ID" value="NZ_AZGN01000044.1"/>
</dbReference>
<evidence type="ECO:0000313" key="1">
    <source>
        <dbReference type="EMBL" id="KRM32760.1"/>
    </source>
</evidence>
<gene>
    <name evidence="1" type="ORF">FC44_GL001562</name>
</gene>